<comment type="caution">
    <text evidence="1">The sequence shown here is derived from an EMBL/GenBank/DDBJ whole genome shotgun (WGS) entry which is preliminary data.</text>
</comment>
<feature type="non-terminal residue" evidence="1">
    <location>
        <position position="1"/>
    </location>
</feature>
<proteinExistence type="predicted"/>
<reference evidence="1 2" key="1">
    <citation type="submission" date="2013-11" db="EMBL/GenBank/DDBJ databases">
        <title>The Genome Sequence of Phytophthora parasitica CJ01A1.</title>
        <authorList>
            <consortium name="The Broad Institute Genomics Platform"/>
            <person name="Russ C."/>
            <person name="Tyler B."/>
            <person name="Panabieres F."/>
            <person name="Shan W."/>
            <person name="Tripathy S."/>
            <person name="Grunwald N."/>
            <person name="Machado M."/>
            <person name="Johnson C.S."/>
            <person name="Walker B."/>
            <person name="Young S.K."/>
            <person name="Zeng Q."/>
            <person name="Gargeya S."/>
            <person name="Fitzgerald M."/>
            <person name="Haas B."/>
            <person name="Abouelleil A."/>
            <person name="Allen A.W."/>
            <person name="Alvarado L."/>
            <person name="Arachchi H.M."/>
            <person name="Berlin A.M."/>
            <person name="Chapman S.B."/>
            <person name="Gainer-Dewar J."/>
            <person name="Goldberg J."/>
            <person name="Griggs A."/>
            <person name="Gujja S."/>
            <person name="Hansen M."/>
            <person name="Howarth C."/>
            <person name="Imamovic A."/>
            <person name="Ireland A."/>
            <person name="Larimer J."/>
            <person name="McCowan C."/>
            <person name="Murphy C."/>
            <person name="Pearson M."/>
            <person name="Poon T.W."/>
            <person name="Priest M."/>
            <person name="Roberts A."/>
            <person name="Saif S."/>
            <person name="Shea T."/>
            <person name="Sisk P."/>
            <person name="Sykes S."/>
            <person name="Wortman J."/>
            <person name="Nusbaum C."/>
            <person name="Birren B."/>
        </authorList>
    </citation>
    <scope>NUCLEOTIDE SEQUENCE [LARGE SCALE GENOMIC DNA]</scope>
    <source>
        <strain evidence="1 2">CJ01A1</strain>
    </source>
</reference>
<sequence length="66" mass="7314">EDYLSATKSISVDSTLQHPKKNLGRTKNLDKIQASQAIQKLKSILGFSNKGKNKITPEKLARMMGL</sequence>
<name>W2VNW5_PHYNI</name>
<dbReference type="EMBL" id="ANIX01004787">
    <property type="protein sequence ID" value="ETP00047.1"/>
    <property type="molecule type" value="Genomic_DNA"/>
</dbReference>
<dbReference type="AlphaFoldDB" id="W2VNW5"/>
<evidence type="ECO:0000313" key="2">
    <source>
        <dbReference type="Proteomes" id="UP000018958"/>
    </source>
</evidence>
<dbReference type="Proteomes" id="UP000018958">
    <property type="component" value="Unassembled WGS sequence"/>
</dbReference>
<gene>
    <name evidence="1" type="ORF">F441_22530</name>
</gene>
<evidence type="ECO:0000313" key="1">
    <source>
        <dbReference type="EMBL" id="ETP00047.1"/>
    </source>
</evidence>
<protein>
    <submittedName>
        <fullName evidence="1">Uncharacterized protein</fullName>
    </submittedName>
</protein>
<accession>W2VNW5</accession>
<organism evidence="1 2">
    <name type="scientific">Phytophthora nicotianae CJ01A1</name>
    <dbReference type="NCBI Taxonomy" id="1317063"/>
    <lineage>
        <taxon>Eukaryota</taxon>
        <taxon>Sar</taxon>
        <taxon>Stramenopiles</taxon>
        <taxon>Oomycota</taxon>
        <taxon>Peronosporomycetes</taxon>
        <taxon>Peronosporales</taxon>
        <taxon>Peronosporaceae</taxon>
        <taxon>Phytophthora</taxon>
    </lineage>
</organism>